<evidence type="ECO:0000313" key="3">
    <source>
        <dbReference type="RefSeq" id="XP_022724329.1"/>
    </source>
</evidence>
<dbReference type="PANTHER" id="PTHR47005:SF5">
    <property type="entry name" value="HEAVY METAL TRANSPORT_DETOXIFICATION SUPERFAMILY PROTEIN"/>
    <property type="match status" value="1"/>
</dbReference>
<protein>
    <submittedName>
        <fullName evidence="3 4">Protein PYRICULARIA ORYZAE RESISTANCE 21-like</fullName>
    </submittedName>
</protein>
<name>A0A6P5X7E1_DURZI</name>
<feature type="region of interest" description="Disordered" evidence="1">
    <location>
        <begin position="73"/>
        <end position="151"/>
    </location>
</feature>
<dbReference type="RefSeq" id="XP_022724330.1">
    <property type="nucleotide sequence ID" value="XM_022868595.1"/>
</dbReference>
<accession>A0A6P5X7E1</accession>
<organism evidence="2 4">
    <name type="scientific">Durio zibethinus</name>
    <name type="common">Durian</name>
    <dbReference type="NCBI Taxonomy" id="66656"/>
    <lineage>
        <taxon>Eukaryota</taxon>
        <taxon>Viridiplantae</taxon>
        <taxon>Streptophyta</taxon>
        <taxon>Embryophyta</taxon>
        <taxon>Tracheophyta</taxon>
        <taxon>Spermatophyta</taxon>
        <taxon>Magnoliopsida</taxon>
        <taxon>eudicotyledons</taxon>
        <taxon>Gunneridae</taxon>
        <taxon>Pentapetalae</taxon>
        <taxon>rosids</taxon>
        <taxon>malvids</taxon>
        <taxon>Malvales</taxon>
        <taxon>Malvaceae</taxon>
        <taxon>Helicteroideae</taxon>
        <taxon>Durio</taxon>
    </lineage>
</organism>
<dbReference type="RefSeq" id="XP_022724329.1">
    <property type="nucleotide sequence ID" value="XM_022868594.1"/>
</dbReference>
<keyword evidence="2" id="KW-1185">Reference proteome</keyword>
<dbReference type="AlphaFoldDB" id="A0A6P5X7E1"/>
<feature type="compositionally biased region" description="Basic and acidic residues" evidence="1">
    <location>
        <begin position="79"/>
        <end position="148"/>
    </location>
</feature>
<dbReference type="SUPFAM" id="SSF55008">
    <property type="entry name" value="HMA, heavy metal-associated domain"/>
    <property type="match status" value="1"/>
</dbReference>
<dbReference type="Proteomes" id="UP000515121">
    <property type="component" value="Unplaced"/>
</dbReference>
<sequence length="217" mass="24584">MAEKVTTMVLKVDLQCCRCYKKVKKVLCKFPQIRDQIYDEKANTVTITVVCCSPEKIRDKICCKGGRSIKSIEIKPPPKPKETEKKPEKANEPEKKKPEPEKPKEPEKKSEKPKEPEKKPEKPKEPEKKPEKPKEPEKKPEKPKEQEKSPPMAYPPIGFCCTDCYHGHGGGPCHFGGPPPRPCYVTYGRPVCDSWGCRGAGYSYCFTEENPQGCSTM</sequence>
<dbReference type="OrthoDB" id="785270at2759"/>
<dbReference type="GO" id="GO:0046872">
    <property type="term" value="F:metal ion binding"/>
    <property type="evidence" value="ECO:0007669"/>
    <property type="project" value="InterPro"/>
</dbReference>
<evidence type="ECO:0000313" key="4">
    <source>
        <dbReference type="RefSeq" id="XP_022724330.1"/>
    </source>
</evidence>
<dbReference type="PANTHER" id="PTHR47005">
    <property type="entry name" value="HEAVY METAL TRANSPORT/DETOXIFICATION SUPERFAMILY PROTEIN"/>
    <property type="match status" value="1"/>
</dbReference>
<dbReference type="Gene3D" id="3.30.70.100">
    <property type="match status" value="1"/>
</dbReference>
<evidence type="ECO:0000313" key="2">
    <source>
        <dbReference type="Proteomes" id="UP000515121"/>
    </source>
</evidence>
<dbReference type="InterPro" id="IPR036163">
    <property type="entry name" value="HMA_dom_sf"/>
</dbReference>
<dbReference type="KEGG" id="dzi:111281036"/>
<evidence type="ECO:0000256" key="1">
    <source>
        <dbReference type="SAM" id="MobiDB-lite"/>
    </source>
</evidence>
<proteinExistence type="predicted"/>
<reference evidence="3 4" key="1">
    <citation type="submission" date="2025-04" db="UniProtKB">
        <authorList>
            <consortium name="RefSeq"/>
        </authorList>
    </citation>
    <scope>IDENTIFICATION</scope>
    <source>
        <tissue evidence="3 4">Fruit stalk</tissue>
    </source>
</reference>
<dbReference type="GeneID" id="111281036"/>
<gene>
    <name evidence="3 4" type="primary">LOC111281036</name>
</gene>